<feature type="region of interest" description="Disordered" evidence="3">
    <location>
        <begin position="1"/>
        <end position="20"/>
    </location>
</feature>
<dbReference type="GO" id="GO:0003677">
    <property type="term" value="F:DNA binding"/>
    <property type="evidence" value="ECO:0007669"/>
    <property type="project" value="InterPro"/>
</dbReference>
<evidence type="ECO:0000313" key="7">
    <source>
        <dbReference type="EMBL" id="WGM08528.1"/>
    </source>
</evidence>
<keyword evidence="9" id="KW-1185">Reference proteome</keyword>
<dbReference type="PROSITE" id="PS51898">
    <property type="entry name" value="TYR_RECOMBINASE"/>
    <property type="match status" value="1"/>
</dbReference>
<dbReference type="InterPro" id="IPR002104">
    <property type="entry name" value="Integrase_catalytic"/>
</dbReference>
<evidence type="ECO:0000313" key="8">
    <source>
        <dbReference type="Proteomes" id="UP000295134"/>
    </source>
</evidence>
<dbReference type="Pfam" id="PF00589">
    <property type="entry name" value="Phage_integrase"/>
    <property type="match status" value="1"/>
</dbReference>
<geneLocation type="plasmid" evidence="8">
    <name>parsfin3</name>
</geneLocation>
<feature type="domain" description="Tyr recombinase" evidence="4">
    <location>
        <begin position="165"/>
        <end position="342"/>
    </location>
</feature>
<feature type="compositionally biased region" description="Polar residues" evidence="3">
    <location>
        <begin position="1"/>
        <end position="14"/>
    </location>
</feature>
<dbReference type="EMBL" id="CP123527">
    <property type="protein sequence ID" value="WGM08528.1"/>
    <property type="molecule type" value="Genomic_DNA"/>
</dbReference>
<proteinExistence type="predicted"/>
<evidence type="ECO:0000256" key="2">
    <source>
        <dbReference type="ARBA" id="ARBA00023172"/>
    </source>
</evidence>
<reference evidence="7" key="2">
    <citation type="submission" date="2023-04" db="EMBL/GenBank/DDBJ databases">
        <title>Genome dynamics across the evolutionary transition to endosymbiosis.</title>
        <authorList>
            <person name="Siozios S."/>
            <person name="Nadal-Jimenez P."/>
            <person name="Azagi T."/>
            <person name="Sprong H."/>
            <person name="Frost C.L."/>
            <person name="Parratt S.R."/>
            <person name="Taylor G."/>
            <person name="Brettell L."/>
            <person name="Lew K.C."/>
            <person name="Croft L."/>
            <person name="King K.C."/>
            <person name="Brockhurst M.A."/>
            <person name="Hypsa V."/>
            <person name="Novakova E."/>
            <person name="Darby A.C."/>
            <person name="Hurst G.D.D."/>
        </authorList>
    </citation>
    <scope>NUCLEOTIDE SEQUENCE</scope>
    <source>
        <strain evidence="7">ANv_CAN</strain>
        <plasmid evidence="7">paNv_CAN4</plasmid>
    </source>
</reference>
<keyword evidence="5" id="KW-0614">Plasmid</keyword>
<dbReference type="KEGG" id="ans:ArsFIN_46220"/>
<reference evidence="5 8" key="1">
    <citation type="submission" date="2019-03" db="EMBL/GenBank/DDBJ databases">
        <title>Long-read sequencing reveals hyperdense prophage content in a complex bacterial symbiont genome.</title>
        <authorList>
            <person name="Frost C.L."/>
            <person name="Siozios S."/>
            <person name="Nadal-Jimenez P."/>
            <person name="Brockhurst M.A."/>
            <person name="King K.C."/>
            <person name="Darby A.C."/>
            <person name="Hurst G.D.D."/>
        </authorList>
    </citation>
    <scope>NUCLEOTIDE SEQUENCE [LARGE SCALE GENOMIC DNA]</scope>
    <source>
        <strain evidence="5 8">FIN</strain>
        <plasmid evidence="5">pArsFIN3</plasmid>
        <plasmid evidence="8">parsfin3</plasmid>
        <plasmid evidence="6">pArsFIN4</plasmid>
        <plasmid evidence="8">parsfin4</plasmid>
    </source>
</reference>
<organism evidence="5 8">
    <name type="scientific">Arsenophonus nasoniae</name>
    <name type="common">son-killer infecting Nasonia vitripennis</name>
    <dbReference type="NCBI Taxonomy" id="638"/>
    <lineage>
        <taxon>Bacteria</taxon>
        <taxon>Pseudomonadati</taxon>
        <taxon>Pseudomonadota</taxon>
        <taxon>Gammaproteobacteria</taxon>
        <taxon>Enterobacterales</taxon>
        <taxon>Morganellaceae</taxon>
        <taxon>Arsenophonus</taxon>
    </lineage>
</organism>
<dbReference type="GO" id="GO:0006310">
    <property type="term" value="P:DNA recombination"/>
    <property type="evidence" value="ECO:0007669"/>
    <property type="project" value="UniProtKB-KW"/>
</dbReference>
<dbReference type="Proteomes" id="UP000295134">
    <property type="component" value="Plasmid pArsFIN3"/>
</dbReference>
<geneLocation type="plasmid" evidence="8">
    <name>parsfin4</name>
</geneLocation>
<evidence type="ECO:0000313" key="5">
    <source>
        <dbReference type="EMBL" id="QBY45915.1"/>
    </source>
</evidence>
<name>A0A4P7KZV9_9GAMM</name>
<keyword evidence="1" id="KW-0229">DNA integration</keyword>
<dbReference type="RefSeq" id="WP_135678497.1">
    <property type="nucleotide sequence ID" value="NZ_CP123527.1"/>
</dbReference>
<dbReference type="Gene3D" id="1.10.443.10">
    <property type="entry name" value="Intergrase catalytic core"/>
    <property type="match status" value="1"/>
</dbReference>
<sequence>MLTHSTPDNLNMSSIKLPKTRHGSEGFRVHYENAAGRFHKSFKTLDAACRFLFLSESERFGEMTAKEKERCRDWHLRKLIQFYVGKKVSQCETGHLRQSSLDTIKHALFSIDETLQAKLALNIRPSEFNGLPENTLKHLHSAYLLLKAMRNIGVSPIPKLKKKVEKPIFIPAFCNVEEMIKQSPVREKITFILASKLGLRISEILALDYSDIREQRIHISKHLTRYGVVNLGMKADLQRILPLPKDLMQFLDKEKRGKPIPLLMSERQSRLSLTYGRSGIIKKRLLEYEIGTFHNLRHFAAISLIQRGYGINVVSKMLGHRSIKITHDTYGRFCRSVLDIEI</sequence>
<accession>A0A4P7KZV9</accession>
<keyword evidence="2" id="KW-0233">DNA recombination</keyword>
<dbReference type="InterPro" id="IPR050090">
    <property type="entry name" value="Tyrosine_recombinase_XerCD"/>
</dbReference>
<geneLocation type="plasmid" evidence="5">
    <name>pArsFIN3</name>
</geneLocation>
<protein>
    <submittedName>
        <fullName evidence="5">Tyrosine recombinase XerD</fullName>
    </submittedName>
    <submittedName>
        <fullName evidence="7">Tyrosine-type recombinase/integrase</fullName>
    </submittedName>
</protein>
<evidence type="ECO:0000256" key="1">
    <source>
        <dbReference type="ARBA" id="ARBA00022908"/>
    </source>
</evidence>
<evidence type="ECO:0000313" key="9">
    <source>
        <dbReference type="Proteomes" id="UP001177592"/>
    </source>
</evidence>
<geneLocation type="plasmid" evidence="7 9">
    <name>paNv_CAN4</name>
</geneLocation>
<dbReference type="InterPro" id="IPR013762">
    <property type="entry name" value="Integrase-like_cat_sf"/>
</dbReference>
<dbReference type="EMBL" id="CP038615">
    <property type="protein sequence ID" value="QBY45915.1"/>
    <property type="molecule type" value="Genomic_DNA"/>
</dbReference>
<dbReference type="Proteomes" id="UP001177592">
    <property type="component" value="Plasmid paNv_CAN4"/>
</dbReference>
<dbReference type="Proteomes" id="UP000295134">
    <property type="component" value="Plasmid pArsFIN4"/>
</dbReference>
<dbReference type="AlphaFoldDB" id="A0A4P7KZV9"/>
<dbReference type="EMBL" id="CP038616">
    <property type="protein sequence ID" value="QBY46011.1"/>
    <property type="molecule type" value="Genomic_DNA"/>
</dbReference>
<dbReference type="PANTHER" id="PTHR30349">
    <property type="entry name" value="PHAGE INTEGRASE-RELATED"/>
    <property type="match status" value="1"/>
</dbReference>
<dbReference type="SUPFAM" id="SSF56349">
    <property type="entry name" value="DNA breaking-rejoining enzymes"/>
    <property type="match status" value="1"/>
</dbReference>
<gene>
    <name evidence="5" type="primary">xerD_3</name>
    <name evidence="6" type="synonym">xerD_4</name>
    <name evidence="5" type="ORF">ArsFIN_45260</name>
    <name evidence="6" type="ORF">ArsFIN_46220</name>
    <name evidence="7" type="ORF">QE258_24285</name>
</gene>
<dbReference type="PANTHER" id="PTHR30349:SF64">
    <property type="entry name" value="PROPHAGE INTEGRASE INTD-RELATED"/>
    <property type="match status" value="1"/>
</dbReference>
<evidence type="ECO:0000259" key="4">
    <source>
        <dbReference type="PROSITE" id="PS51898"/>
    </source>
</evidence>
<dbReference type="InterPro" id="IPR011010">
    <property type="entry name" value="DNA_brk_join_enz"/>
</dbReference>
<evidence type="ECO:0000313" key="6">
    <source>
        <dbReference type="EMBL" id="QBY46011.1"/>
    </source>
</evidence>
<geneLocation type="plasmid" evidence="6">
    <name>pArsFIN4</name>
</geneLocation>
<dbReference type="KEGG" id="ans:ArsFIN_45260"/>
<evidence type="ECO:0000256" key="3">
    <source>
        <dbReference type="SAM" id="MobiDB-lite"/>
    </source>
</evidence>
<dbReference type="GO" id="GO:0015074">
    <property type="term" value="P:DNA integration"/>
    <property type="evidence" value="ECO:0007669"/>
    <property type="project" value="UniProtKB-KW"/>
</dbReference>